<keyword evidence="1" id="KW-0472">Membrane</keyword>
<protein>
    <submittedName>
        <fullName evidence="2">Pilin</fullName>
    </submittedName>
</protein>
<organism evidence="2 3">
    <name type="scientific">Streptomonospora nanhaiensis</name>
    <dbReference type="NCBI Taxonomy" id="1323731"/>
    <lineage>
        <taxon>Bacteria</taxon>
        <taxon>Bacillati</taxon>
        <taxon>Actinomycetota</taxon>
        <taxon>Actinomycetes</taxon>
        <taxon>Streptosporangiales</taxon>
        <taxon>Nocardiopsidaceae</taxon>
        <taxon>Streptomonospora</taxon>
    </lineage>
</organism>
<dbReference type="RefSeq" id="WP_267947687.1">
    <property type="nucleotide sequence ID" value="NZ_CP113264.1"/>
</dbReference>
<name>A0ABY6YNE1_9ACTN</name>
<feature type="transmembrane region" description="Helical" evidence="1">
    <location>
        <begin position="28"/>
        <end position="49"/>
    </location>
</feature>
<feature type="transmembrane region" description="Helical" evidence="1">
    <location>
        <begin position="70"/>
        <end position="91"/>
    </location>
</feature>
<dbReference type="Proteomes" id="UP001156498">
    <property type="component" value="Chromosome"/>
</dbReference>
<evidence type="ECO:0000256" key="1">
    <source>
        <dbReference type="SAM" id="Phobius"/>
    </source>
</evidence>
<proteinExistence type="predicted"/>
<keyword evidence="1" id="KW-0812">Transmembrane</keyword>
<sequence>MAYERIPVADAAQTTLAMAQFQQTGNEVLGYVAWAGAVVGVLALIIIGGRMIHANFTGDPWIAARGMAELPWVVLGVVLLIASGSLAGTLLQGSYHETENDLGTLFQGVAAEQDEIEREAAGCDGALRDPETRNVLCPGADGWDRLSHTVPLTGRDDERCTYDGKEDCYEYCFQDSMYAGGPTNHALSPCTPERELRDLMSESGWPWAAYHCPQLNRDMIEEIDACKGDNLADGTDDLPEKYRPGGRNPPPVEPWRWQYICEEFPAWAAANEGRGGIRINFCPGVGNTPDED</sequence>
<reference evidence="2 3" key="1">
    <citation type="journal article" date="2013" name="Int. J. Syst. Evol. Microbiol.">
        <title>Description of Streptomonospora sediminis sp. nov. and Streptomonospora nanhaiensis sp. nov., and reclassification of Nocardiopsis arabia Hozzein &amp; Goodfellow 2008 as Streptomonospora arabica comb. nov. and emended description of the genus Streptomonospora.</title>
        <authorList>
            <person name="Zhang D.F."/>
            <person name="Pan H.Q."/>
            <person name="He J."/>
            <person name="Zhang X.M."/>
            <person name="Zhang Y.G."/>
            <person name="Klenk H.P."/>
            <person name="Hu J.C."/>
            <person name="Li W.J."/>
        </authorList>
    </citation>
    <scope>NUCLEOTIDE SEQUENCE [LARGE SCALE GENOMIC DNA]</scope>
    <source>
        <strain evidence="2 3">12A09</strain>
    </source>
</reference>
<evidence type="ECO:0000313" key="2">
    <source>
        <dbReference type="EMBL" id="WAE73907.1"/>
    </source>
</evidence>
<accession>A0ABY6YNE1</accession>
<dbReference type="EMBL" id="CP113264">
    <property type="protein sequence ID" value="WAE73907.1"/>
    <property type="molecule type" value="Genomic_DNA"/>
</dbReference>
<evidence type="ECO:0000313" key="3">
    <source>
        <dbReference type="Proteomes" id="UP001156498"/>
    </source>
</evidence>
<gene>
    <name evidence="2" type="ORF">OUQ99_01910</name>
</gene>
<keyword evidence="3" id="KW-1185">Reference proteome</keyword>
<keyword evidence="1" id="KW-1133">Transmembrane helix</keyword>